<dbReference type="EMBL" id="CP006850">
    <property type="protein sequence ID" value="AHH15260.1"/>
    <property type="molecule type" value="Genomic_DNA"/>
</dbReference>
<dbReference type="KEGG" id="nno:NONO_c04470"/>
<dbReference type="RefSeq" id="WP_025346792.1">
    <property type="nucleotide sequence ID" value="NZ_CP006850.1"/>
</dbReference>
<dbReference type="PATRIC" id="fig|1415166.3.peg.451"/>
<dbReference type="InterPro" id="IPR011251">
    <property type="entry name" value="Luciferase-like_dom"/>
</dbReference>
<dbReference type="Pfam" id="PF00296">
    <property type="entry name" value="Bac_luciferase"/>
    <property type="match status" value="1"/>
</dbReference>
<dbReference type="Gene3D" id="3.20.20.30">
    <property type="entry name" value="Luciferase-like domain"/>
    <property type="match status" value="1"/>
</dbReference>
<reference evidence="2 3" key="1">
    <citation type="journal article" date="2014" name="Appl. Environ. Microbiol.">
        <title>Insights into the Microbial Degradation of Rubber and Gutta-Percha by Analysis of the Complete Genome of Nocardia nova SH22a.</title>
        <authorList>
            <person name="Luo Q."/>
            <person name="Hiessl S."/>
            <person name="Poehlein A."/>
            <person name="Daniel R."/>
            <person name="Steinbuchel A."/>
        </authorList>
    </citation>
    <scope>NUCLEOTIDE SEQUENCE [LARGE SCALE GENOMIC DNA]</scope>
    <source>
        <strain evidence="2">SH22a</strain>
    </source>
</reference>
<evidence type="ECO:0000313" key="3">
    <source>
        <dbReference type="Proteomes" id="UP000019150"/>
    </source>
</evidence>
<evidence type="ECO:0000313" key="2">
    <source>
        <dbReference type="EMBL" id="AHH15260.1"/>
    </source>
</evidence>
<dbReference type="STRING" id="1415166.NONO_c04470"/>
<keyword evidence="3" id="KW-1185">Reference proteome</keyword>
<sequence length="262" mass="27624">MTIRFGTMLVPQSATGWTAAARDAEQQGYHTLLMPDTLMTQSPFPALAAAAAVTTTLRLRPNVLAAPLRTAATVVRETAALQALSDGRFELGIGVGRPGAEAEAQRLGLPWGSPGQRRTHLRDIVEAVRAEVDPAPAVMVAAAGPRMLTAAAGFADRILTAVGPKATEQDVAQLFSLVRDSTDRPIPFTSQLIGVGERTAWSPSGHFDAAQLRDAGSFALLPADPEAAADILRERQDKYGIDEVIVPGDLAEGFAPVLELLS</sequence>
<proteinExistence type="predicted"/>
<dbReference type="InterPro" id="IPR036661">
    <property type="entry name" value="Luciferase-like_sf"/>
</dbReference>
<dbReference type="PANTHER" id="PTHR43244:SF2">
    <property type="entry name" value="CONSERVED HYPOTHETICAL ALANINE AND PROLINE-RICH PROTEIN"/>
    <property type="match status" value="1"/>
</dbReference>
<evidence type="ECO:0000259" key="1">
    <source>
        <dbReference type="Pfam" id="PF00296"/>
    </source>
</evidence>
<protein>
    <submittedName>
        <fullName evidence="2">Luciferase-like domain-containing protein</fullName>
    </submittedName>
</protein>
<dbReference type="OrthoDB" id="5241778at2"/>
<dbReference type="Proteomes" id="UP000019150">
    <property type="component" value="Chromosome"/>
</dbReference>
<dbReference type="SUPFAM" id="SSF51679">
    <property type="entry name" value="Bacterial luciferase-like"/>
    <property type="match status" value="1"/>
</dbReference>
<gene>
    <name evidence="2" type="ORF">NONO_c04470</name>
</gene>
<feature type="domain" description="Luciferase-like" evidence="1">
    <location>
        <begin position="14"/>
        <end position="175"/>
    </location>
</feature>
<dbReference type="eggNOG" id="COG2141">
    <property type="taxonomic scope" value="Bacteria"/>
</dbReference>
<dbReference type="PANTHER" id="PTHR43244">
    <property type="match status" value="1"/>
</dbReference>
<dbReference type="InterPro" id="IPR050564">
    <property type="entry name" value="F420-G6PD/mer"/>
</dbReference>
<organism evidence="2 3">
    <name type="scientific">Nocardia nova SH22a</name>
    <dbReference type="NCBI Taxonomy" id="1415166"/>
    <lineage>
        <taxon>Bacteria</taxon>
        <taxon>Bacillati</taxon>
        <taxon>Actinomycetota</taxon>
        <taxon>Actinomycetes</taxon>
        <taxon>Mycobacteriales</taxon>
        <taxon>Nocardiaceae</taxon>
        <taxon>Nocardia</taxon>
    </lineage>
</organism>
<dbReference type="GO" id="GO:0016705">
    <property type="term" value="F:oxidoreductase activity, acting on paired donors, with incorporation or reduction of molecular oxygen"/>
    <property type="evidence" value="ECO:0007669"/>
    <property type="project" value="InterPro"/>
</dbReference>
<accession>W5T7E9</accession>
<dbReference type="AlphaFoldDB" id="W5T7E9"/>
<name>W5T7E9_9NOCA</name>
<dbReference type="HOGENOM" id="CLU_027853_6_3_11"/>